<gene>
    <name evidence="4" type="ORF">PDE001_LOCUS5128</name>
</gene>
<keyword evidence="1" id="KW-0539">Nucleus</keyword>
<evidence type="ECO:0000313" key="4">
    <source>
        <dbReference type="EMBL" id="CAI5732518.1"/>
    </source>
</evidence>
<dbReference type="CDD" id="cd11660">
    <property type="entry name" value="SANT_TRF"/>
    <property type="match status" value="1"/>
</dbReference>
<comment type="caution">
    <text evidence="4">The sequence shown here is derived from an EMBL/GenBank/DDBJ whole genome shotgun (WGS) entry which is preliminary data.</text>
</comment>
<dbReference type="InterPro" id="IPR009057">
    <property type="entry name" value="Homeodomain-like_sf"/>
</dbReference>
<dbReference type="InterPro" id="IPR052450">
    <property type="entry name" value="TRBD-Containing_Protein"/>
</dbReference>
<dbReference type="PROSITE" id="PS50090">
    <property type="entry name" value="MYB_LIKE"/>
    <property type="match status" value="1"/>
</dbReference>
<proteinExistence type="predicted"/>
<feature type="domain" description="Myb-like" evidence="3">
    <location>
        <begin position="329"/>
        <end position="386"/>
    </location>
</feature>
<evidence type="ECO:0000256" key="1">
    <source>
        <dbReference type="ARBA" id="ARBA00023242"/>
    </source>
</evidence>
<dbReference type="PANTHER" id="PTHR46734">
    <property type="entry name" value="TELOMERIC REPEAT-BINDING FACTOR 1 TERF1"/>
    <property type="match status" value="1"/>
</dbReference>
<keyword evidence="5" id="KW-1185">Reference proteome</keyword>
<feature type="compositionally biased region" description="Basic and acidic residues" evidence="2">
    <location>
        <begin position="297"/>
        <end position="308"/>
    </location>
</feature>
<feature type="region of interest" description="Disordered" evidence="2">
    <location>
        <begin position="276"/>
        <end position="333"/>
    </location>
</feature>
<evidence type="ECO:0000259" key="3">
    <source>
        <dbReference type="PROSITE" id="PS50090"/>
    </source>
</evidence>
<dbReference type="AlphaFoldDB" id="A0AAV0U8W6"/>
<sequence>MRAALEVCGEFLSHIGALEEANAIAEILHKIGVELSATSPFRWRALLAAIDQELDAEPMDVVFLFERILQLDTMMPLDTSRALFESPLFLHLSAERFAVAFEGLDAELFKLESDEMCHAEGIYETCVLLRNKIEENENSSELTTFLETFKKIFELDEPKDCWDAFYDFYRLNGSAFRRDMKRALCMIESVTLGPTKLELAFPTQAAEGPEMIVPRASLEKRFGGTRREWRGRSRVIAIAGGDADHKYRAFRLSHLVWSMRVLFLLKREPIESVHSNISKEDPTSERPVSSRPPRAAEVARRTRQEGRRAATRTRVPSEDGEPRSIGRPSGRRKRVRWSAEEEAALIEGYRLYESYSNVWVLIKTKYPDVLRNRSNVDLKDKYRNLVRYGRIIDGNDNVGVTDNDATDDNACAADINETSDA</sequence>
<dbReference type="SUPFAM" id="SSF46689">
    <property type="entry name" value="Homeodomain-like"/>
    <property type="match status" value="1"/>
</dbReference>
<dbReference type="InterPro" id="IPR001005">
    <property type="entry name" value="SANT/Myb"/>
</dbReference>
<evidence type="ECO:0000256" key="2">
    <source>
        <dbReference type="SAM" id="MobiDB-lite"/>
    </source>
</evidence>
<feature type="compositionally biased region" description="Basic and acidic residues" evidence="2">
    <location>
        <begin position="315"/>
        <end position="324"/>
    </location>
</feature>
<name>A0AAV0U8W6_9STRA</name>
<dbReference type="EMBL" id="CANTFM010000968">
    <property type="protein sequence ID" value="CAI5732518.1"/>
    <property type="molecule type" value="Genomic_DNA"/>
</dbReference>
<accession>A0AAV0U8W6</accession>
<dbReference type="PANTHER" id="PTHR46734:SF1">
    <property type="entry name" value="TELOMERIC REPEAT-BINDING FACTOR 1"/>
    <property type="match status" value="1"/>
</dbReference>
<protein>
    <recommendedName>
        <fullName evidence="3">Myb-like domain-containing protein</fullName>
    </recommendedName>
</protein>
<reference evidence="4" key="1">
    <citation type="submission" date="2022-12" db="EMBL/GenBank/DDBJ databases">
        <authorList>
            <person name="Webb A."/>
        </authorList>
    </citation>
    <scope>NUCLEOTIDE SEQUENCE</scope>
    <source>
        <strain evidence="4">Pd1</strain>
    </source>
</reference>
<organism evidence="4 5">
    <name type="scientific">Peronospora destructor</name>
    <dbReference type="NCBI Taxonomy" id="86335"/>
    <lineage>
        <taxon>Eukaryota</taxon>
        <taxon>Sar</taxon>
        <taxon>Stramenopiles</taxon>
        <taxon>Oomycota</taxon>
        <taxon>Peronosporomycetes</taxon>
        <taxon>Peronosporales</taxon>
        <taxon>Peronosporaceae</taxon>
        <taxon>Peronospora</taxon>
    </lineage>
</organism>
<evidence type="ECO:0000313" key="5">
    <source>
        <dbReference type="Proteomes" id="UP001162029"/>
    </source>
</evidence>
<dbReference type="SMART" id="SM00717">
    <property type="entry name" value="SANT"/>
    <property type="match status" value="1"/>
</dbReference>
<dbReference type="Pfam" id="PF00249">
    <property type="entry name" value="Myb_DNA-binding"/>
    <property type="match status" value="1"/>
</dbReference>
<dbReference type="Proteomes" id="UP001162029">
    <property type="component" value="Unassembled WGS sequence"/>
</dbReference>
<dbReference type="Gene3D" id="1.10.246.220">
    <property type="match status" value="1"/>
</dbReference>